<reference evidence="5 6" key="1">
    <citation type="submission" date="2019-06" db="EMBL/GenBank/DDBJ databases">
        <title>Sorghum-associated microbial communities from plants grown in Nebraska, USA.</title>
        <authorList>
            <person name="Schachtman D."/>
        </authorList>
    </citation>
    <scope>NUCLEOTIDE SEQUENCE [LARGE SCALE GENOMIC DNA]</scope>
    <source>
        <strain evidence="5 6">1225</strain>
    </source>
</reference>
<evidence type="ECO:0000313" key="6">
    <source>
        <dbReference type="Proteomes" id="UP000320653"/>
    </source>
</evidence>
<accession>A0A561QPF1</accession>
<keyword evidence="2" id="KW-0238">DNA-binding</keyword>
<dbReference type="PANTHER" id="PTHR46796">
    <property type="entry name" value="HTH-TYPE TRANSCRIPTIONAL ACTIVATOR RHAS-RELATED"/>
    <property type="match status" value="1"/>
</dbReference>
<sequence>MESICPEAGAVGRYFGTPQADCLTTIPVRSAPFSVTRITRDVVDGDVFRVELPAQPAYFLMLYVEDTVHSDTLADGTETPLRRYERGSVCLVDMQDGACITLYSSLKALGFVLPRQLLDEVADMSLLTRPNRLRCRRAWPDEVMGNLGMAMAPLFDAPSASPPSLLRHIALAVCAHLLHDYGDETMRNGVSDSALSIQQEKSAKEFMLANMAGDISVAEIAAAAGLSANHFSEQFKRATGLTPYQWLTRMRIDQAKDFLRSRRLALPLIADRCGFTDQSHFTKVFSRETGMTPAAWRAVHLQ</sequence>
<proteinExistence type="predicted"/>
<organism evidence="5 6">
    <name type="scientific">Neorhizobium alkalisoli</name>
    <dbReference type="NCBI Taxonomy" id="528178"/>
    <lineage>
        <taxon>Bacteria</taxon>
        <taxon>Pseudomonadati</taxon>
        <taxon>Pseudomonadota</taxon>
        <taxon>Alphaproteobacteria</taxon>
        <taxon>Hyphomicrobiales</taxon>
        <taxon>Rhizobiaceae</taxon>
        <taxon>Rhizobium/Agrobacterium group</taxon>
        <taxon>Neorhizobium</taxon>
    </lineage>
</organism>
<dbReference type="RefSeq" id="WP_145639940.1">
    <property type="nucleotide sequence ID" value="NZ_VIWP01000005.1"/>
</dbReference>
<dbReference type="PANTHER" id="PTHR46796:SF14">
    <property type="entry name" value="TRANSCRIPTIONAL REGULATORY PROTEIN"/>
    <property type="match status" value="1"/>
</dbReference>
<comment type="caution">
    <text evidence="5">The sequence shown here is derived from an EMBL/GenBank/DDBJ whole genome shotgun (WGS) entry which is preliminary data.</text>
</comment>
<feature type="domain" description="HTH araC/xylS-type" evidence="4">
    <location>
        <begin position="201"/>
        <end position="299"/>
    </location>
</feature>
<dbReference type="SUPFAM" id="SSF46689">
    <property type="entry name" value="Homeodomain-like"/>
    <property type="match status" value="2"/>
</dbReference>
<dbReference type="InterPro" id="IPR009057">
    <property type="entry name" value="Homeodomain-like_sf"/>
</dbReference>
<evidence type="ECO:0000313" key="5">
    <source>
        <dbReference type="EMBL" id="TWF52275.1"/>
    </source>
</evidence>
<dbReference type="PROSITE" id="PS01124">
    <property type="entry name" value="HTH_ARAC_FAMILY_2"/>
    <property type="match status" value="1"/>
</dbReference>
<evidence type="ECO:0000256" key="1">
    <source>
        <dbReference type="ARBA" id="ARBA00023015"/>
    </source>
</evidence>
<protein>
    <submittedName>
        <fullName evidence="5">AraC family transcriptional regulator</fullName>
    </submittedName>
</protein>
<keyword evidence="1" id="KW-0805">Transcription regulation</keyword>
<dbReference type="GO" id="GO:0043565">
    <property type="term" value="F:sequence-specific DNA binding"/>
    <property type="evidence" value="ECO:0007669"/>
    <property type="project" value="InterPro"/>
</dbReference>
<dbReference type="GO" id="GO:0003700">
    <property type="term" value="F:DNA-binding transcription factor activity"/>
    <property type="evidence" value="ECO:0007669"/>
    <property type="project" value="InterPro"/>
</dbReference>
<evidence type="ECO:0000256" key="3">
    <source>
        <dbReference type="ARBA" id="ARBA00023163"/>
    </source>
</evidence>
<dbReference type="InterPro" id="IPR018060">
    <property type="entry name" value="HTH_AraC"/>
</dbReference>
<dbReference type="InterPro" id="IPR050204">
    <property type="entry name" value="AraC_XylS_family_regulators"/>
</dbReference>
<dbReference type="Gene3D" id="1.10.10.60">
    <property type="entry name" value="Homeodomain-like"/>
    <property type="match status" value="2"/>
</dbReference>
<dbReference type="Proteomes" id="UP000320653">
    <property type="component" value="Unassembled WGS sequence"/>
</dbReference>
<gene>
    <name evidence="5" type="ORF">FHW37_105375</name>
</gene>
<dbReference type="SMART" id="SM00342">
    <property type="entry name" value="HTH_ARAC"/>
    <property type="match status" value="1"/>
</dbReference>
<dbReference type="EMBL" id="VIWP01000005">
    <property type="protein sequence ID" value="TWF52275.1"/>
    <property type="molecule type" value="Genomic_DNA"/>
</dbReference>
<evidence type="ECO:0000259" key="4">
    <source>
        <dbReference type="PROSITE" id="PS01124"/>
    </source>
</evidence>
<dbReference type="Pfam" id="PF12833">
    <property type="entry name" value="HTH_18"/>
    <property type="match status" value="1"/>
</dbReference>
<keyword evidence="6" id="KW-1185">Reference proteome</keyword>
<dbReference type="AlphaFoldDB" id="A0A561QPF1"/>
<dbReference type="OrthoDB" id="9806208at2"/>
<evidence type="ECO:0000256" key="2">
    <source>
        <dbReference type="ARBA" id="ARBA00023125"/>
    </source>
</evidence>
<name>A0A561QPF1_9HYPH</name>
<keyword evidence="3" id="KW-0804">Transcription</keyword>